<keyword evidence="3" id="KW-1185">Reference proteome</keyword>
<dbReference type="Proteomes" id="UP000239649">
    <property type="component" value="Unassembled WGS sequence"/>
</dbReference>
<proteinExistence type="predicted"/>
<evidence type="ECO:0000313" key="3">
    <source>
        <dbReference type="Proteomes" id="UP000239649"/>
    </source>
</evidence>
<protein>
    <submittedName>
        <fullName evidence="2">Uncharacterized protein</fullName>
    </submittedName>
</protein>
<organism evidence="2 3">
    <name type="scientific">Micractinium conductrix</name>
    <dbReference type="NCBI Taxonomy" id="554055"/>
    <lineage>
        <taxon>Eukaryota</taxon>
        <taxon>Viridiplantae</taxon>
        <taxon>Chlorophyta</taxon>
        <taxon>core chlorophytes</taxon>
        <taxon>Trebouxiophyceae</taxon>
        <taxon>Chlorellales</taxon>
        <taxon>Chlorellaceae</taxon>
        <taxon>Chlorella clade</taxon>
        <taxon>Micractinium</taxon>
    </lineage>
</organism>
<dbReference type="EMBL" id="LHPF02000026">
    <property type="protein sequence ID" value="PSC69523.1"/>
    <property type="molecule type" value="Genomic_DNA"/>
</dbReference>
<evidence type="ECO:0000256" key="1">
    <source>
        <dbReference type="SAM" id="Phobius"/>
    </source>
</evidence>
<sequence length="301" mass="33056">MEQGPMLGDSEEVVHAAFVLSPAPLNSATSSEQAGAGAAQLDTASFDDGAAAGLRRRLARHRADSSSSGGGSPEGHADVASAGVLAPVHPWSLTFRDAALEAEFAAHYARSMWRIDLAAMLSHAVFYCLLLFAPGPLGMLAWKLPLTTQLRGFSYLPWLPVLLLPPLRRWYLRWRDACLVALMVNMAGYMISVRNHQPWVDPAFATHPMFFHGGLSWISFTLVFFQPRLLYHRGAATLLAAAQLPALRHFCWEHYGAAPALCMARGCVKLVLLAALPLAAVAWVEVRARRIFLRLYLERQT</sequence>
<dbReference type="OrthoDB" id="510695at2759"/>
<feature type="transmembrane region" description="Helical" evidence="1">
    <location>
        <begin position="117"/>
        <end position="142"/>
    </location>
</feature>
<comment type="caution">
    <text evidence="2">The sequence shown here is derived from an EMBL/GenBank/DDBJ whole genome shotgun (WGS) entry which is preliminary data.</text>
</comment>
<feature type="transmembrane region" description="Helical" evidence="1">
    <location>
        <begin position="204"/>
        <end position="225"/>
    </location>
</feature>
<keyword evidence="1" id="KW-1133">Transmembrane helix</keyword>
<reference evidence="2 3" key="1">
    <citation type="journal article" date="2018" name="Plant J.">
        <title>Genome sequences of Chlorella sorokiniana UTEX 1602 and Micractinium conductrix SAG 241.80: implications to maltose excretion by a green alga.</title>
        <authorList>
            <person name="Arriola M.B."/>
            <person name="Velmurugan N."/>
            <person name="Zhang Y."/>
            <person name="Plunkett M.H."/>
            <person name="Hondzo H."/>
            <person name="Barney B.M."/>
        </authorList>
    </citation>
    <scope>NUCLEOTIDE SEQUENCE [LARGE SCALE GENOMIC DNA]</scope>
    <source>
        <strain evidence="2 3">SAG 241.80</strain>
    </source>
</reference>
<feature type="transmembrane region" description="Helical" evidence="1">
    <location>
        <begin position="174"/>
        <end position="192"/>
    </location>
</feature>
<keyword evidence="1" id="KW-0812">Transmembrane</keyword>
<name>A0A2P6V607_9CHLO</name>
<keyword evidence="1" id="KW-0472">Membrane</keyword>
<gene>
    <name evidence="2" type="ORF">C2E20_6983</name>
</gene>
<evidence type="ECO:0000313" key="2">
    <source>
        <dbReference type="EMBL" id="PSC69523.1"/>
    </source>
</evidence>
<accession>A0A2P6V607</accession>
<dbReference type="AlphaFoldDB" id="A0A2P6V607"/>